<protein>
    <recommendedName>
        <fullName evidence="4">YlqD protein</fullName>
    </recommendedName>
</protein>
<organism evidence="2 3">
    <name type="scientific">Ferroacidibacillus organovorans</name>
    <dbReference type="NCBI Taxonomy" id="1765683"/>
    <lineage>
        <taxon>Bacteria</taxon>
        <taxon>Bacillati</taxon>
        <taxon>Bacillota</taxon>
        <taxon>Bacilli</taxon>
        <taxon>Bacillales</taxon>
        <taxon>Alicyclobacillaceae</taxon>
        <taxon>Ferroacidibacillus</taxon>
    </lineage>
</organism>
<reference evidence="2 3" key="1">
    <citation type="submission" date="2015-12" db="EMBL/GenBank/DDBJ databases">
        <title>Draft genome sequence of Acidibacillus ferrooxidans ITV001, isolated from a chalcopyrite acid mine drainage site in Brazil.</title>
        <authorList>
            <person name="Dall'Agnol H."/>
            <person name="Nancucheo I."/>
            <person name="Johnson B."/>
            <person name="Oliveira R."/>
            <person name="Leite L."/>
            <person name="Pylro V."/>
            <person name="Nunes G.L."/>
            <person name="Tzotzos G."/>
            <person name="Fernandes G.R."/>
            <person name="Dutra J."/>
            <person name="Orellana S.C."/>
            <person name="Oliveira G."/>
        </authorList>
    </citation>
    <scope>NUCLEOTIDE SEQUENCE [LARGE SCALE GENOMIC DNA]</scope>
    <source>
        <strain evidence="3">ITV01</strain>
    </source>
</reference>
<proteinExistence type="predicted"/>
<keyword evidence="1" id="KW-0175">Coiled coil</keyword>
<dbReference type="OrthoDB" id="2375961at2"/>
<evidence type="ECO:0008006" key="4">
    <source>
        <dbReference type="Google" id="ProtNLM"/>
    </source>
</evidence>
<accession>A0A101XQD7</accession>
<dbReference type="Proteomes" id="UP000053557">
    <property type="component" value="Unassembled WGS sequence"/>
</dbReference>
<gene>
    <name evidence="2" type="ORF">ATW55_07030</name>
</gene>
<evidence type="ECO:0000313" key="3">
    <source>
        <dbReference type="Proteomes" id="UP000053557"/>
    </source>
</evidence>
<sequence length="140" mass="15996">MTIRQPVAVKVILTEETKQQWLAELRRLINATIAELEELEFRGKQWLREAKEQGEAAIAATEERIEAERSQRIERREQMIAQLSQIQQMDIGEEVPNGNVETTVDVKVGDSWDTVLLGSEIILKDNIVVEIRRNGQSITS</sequence>
<dbReference type="Pfam" id="PF11068">
    <property type="entry name" value="YlqD"/>
    <property type="match status" value="1"/>
</dbReference>
<dbReference type="AlphaFoldDB" id="A0A101XQD7"/>
<evidence type="ECO:0000256" key="1">
    <source>
        <dbReference type="SAM" id="Coils"/>
    </source>
</evidence>
<evidence type="ECO:0000313" key="2">
    <source>
        <dbReference type="EMBL" id="KUO95640.1"/>
    </source>
</evidence>
<name>A0A101XQD7_9BACL</name>
<feature type="coiled-coil region" evidence="1">
    <location>
        <begin position="22"/>
        <end position="71"/>
    </location>
</feature>
<dbReference type="EMBL" id="LPVJ01000048">
    <property type="protein sequence ID" value="KUO95640.1"/>
    <property type="molecule type" value="Genomic_DNA"/>
</dbReference>
<comment type="caution">
    <text evidence="2">The sequence shown here is derived from an EMBL/GenBank/DDBJ whole genome shotgun (WGS) entry which is preliminary data.</text>
</comment>
<dbReference type="Gene3D" id="6.10.140.1110">
    <property type="match status" value="1"/>
</dbReference>
<keyword evidence="3" id="KW-1185">Reference proteome</keyword>
<dbReference type="InterPro" id="IPR021297">
    <property type="entry name" value="YlqD"/>
</dbReference>